<dbReference type="InterPro" id="IPR008271">
    <property type="entry name" value="Ser/Thr_kinase_AS"/>
</dbReference>
<dbReference type="EMBL" id="MN740937">
    <property type="protein sequence ID" value="QHU18767.1"/>
    <property type="molecule type" value="Genomic_DNA"/>
</dbReference>
<dbReference type="GO" id="GO:0004672">
    <property type="term" value="F:protein kinase activity"/>
    <property type="evidence" value="ECO:0007669"/>
    <property type="project" value="InterPro"/>
</dbReference>
<protein>
    <recommendedName>
        <fullName evidence="1">Protein kinase domain-containing protein</fullName>
    </recommendedName>
</protein>
<dbReference type="GO" id="GO:0005524">
    <property type="term" value="F:ATP binding"/>
    <property type="evidence" value="ECO:0007669"/>
    <property type="project" value="InterPro"/>
</dbReference>
<dbReference type="PROSITE" id="PS50011">
    <property type="entry name" value="PROTEIN_KINASE_DOM"/>
    <property type="match status" value="1"/>
</dbReference>
<sequence>MDLDPLGIPQQGCLKNAAWVSSIQVMDPSSTTNRSTYIDTDGKKLVSLGTVSSGTFGQIDIGTYTTPTKSESVYIKCPIFPGQSLLHEACIQKLVSDSLQSIGFPTGAPKPVCIFKLQDGSVCFAMQQIQEAVTLDHYIASISSNQLASTIIDCLLQLCAMVWHLQSTLGINHRDLKPSNFLIVEHDIPIRKILLIQNERLEIDSKRSLTFIDFGFSCLGSTETHVSNISLSTVYSSSDPCPKEGRDMYLFLAFLYIDYHSKLPPRLLSLFEQWLNIPGTNLCEFMKRYKERSKPWIYFITGNESITSFSSCPYRIMNDLKTFVTRS</sequence>
<evidence type="ECO:0000259" key="1">
    <source>
        <dbReference type="PROSITE" id="PS50011"/>
    </source>
</evidence>
<dbReference type="Gene3D" id="1.10.510.10">
    <property type="entry name" value="Transferase(Phosphotransferase) domain 1"/>
    <property type="match status" value="1"/>
</dbReference>
<feature type="domain" description="Protein kinase" evidence="1">
    <location>
        <begin position="45"/>
        <end position="327"/>
    </location>
</feature>
<reference evidence="2" key="1">
    <citation type="journal article" date="2020" name="Nature">
        <title>Giant virus diversity and host interactions through global metagenomics.</title>
        <authorList>
            <person name="Schulz F."/>
            <person name="Roux S."/>
            <person name="Paez-Espino D."/>
            <person name="Jungbluth S."/>
            <person name="Walsh D.A."/>
            <person name="Denef V.J."/>
            <person name="McMahon K.D."/>
            <person name="Konstantinidis K.T."/>
            <person name="Eloe-Fadrosh E.A."/>
            <person name="Kyrpides N.C."/>
            <person name="Woyke T."/>
        </authorList>
    </citation>
    <scope>NUCLEOTIDE SEQUENCE</scope>
    <source>
        <strain evidence="2">GVMAG-S-3300013006-158</strain>
    </source>
</reference>
<dbReference type="AlphaFoldDB" id="A0A6C0KPW0"/>
<dbReference type="InterPro" id="IPR000719">
    <property type="entry name" value="Prot_kinase_dom"/>
</dbReference>
<dbReference type="PROSITE" id="PS00108">
    <property type="entry name" value="PROTEIN_KINASE_ST"/>
    <property type="match status" value="1"/>
</dbReference>
<evidence type="ECO:0000313" key="2">
    <source>
        <dbReference type="EMBL" id="QHU18767.1"/>
    </source>
</evidence>
<accession>A0A6C0KPW0</accession>
<proteinExistence type="predicted"/>
<dbReference type="SUPFAM" id="SSF56112">
    <property type="entry name" value="Protein kinase-like (PK-like)"/>
    <property type="match status" value="1"/>
</dbReference>
<organism evidence="2">
    <name type="scientific">viral metagenome</name>
    <dbReference type="NCBI Taxonomy" id="1070528"/>
    <lineage>
        <taxon>unclassified sequences</taxon>
        <taxon>metagenomes</taxon>
        <taxon>organismal metagenomes</taxon>
    </lineage>
</organism>
<name>A0A6C0KPW0_9ZZZZ</name>
<dbReference type="InterPro" id="IPR011009">
    <property type="entry name" value="Kinase-like_dom_sf"/>
</dbReference>